<keyword evidence="4 6" id="KW-1133">Transmembrane helix</keyword>
<dbReference type="InterPro" id="IPR051598">
    <property type="entry name" value="TSUP/Inactive_protease-like"/>
</dbReference>
<dbReference type="Proteomes" id="UP001290455">
    <property type="component" value="Unassembled WGS sequence"/>
</dbReference>
<dbReference type="Pfam" id="PF01925">
    <property type="entry name" value="TauE"/>
    <property type="match status" value="1"/>
</dbReference>
<keyword evidence="6" id="KW-1003">Cell membrane</keyword>
<comment type="similarity">
    <text evidence="2 6">Belongs to the 4-toluene sulfonate uptake permease (TSUP) (TC 2.A.102) family.</text>
</comment>
<comment type="caution">
    <text evidence="7">The sequence shown here is derived from an EMBL/GenBank/DDBJ whole genome shotgun (WGS) entry which is preliminary data.</text>
</comment>
<gene>
    <name evidence="7" type="ORF">SM124_21120</name>
</gene>
<evidence type="ECO:0000256" key="5">
    <source>
        <dbReference type="ARBA" id="ARBA00023136"/>
    </source>
</evidence>
<comment type="subcellular location">
    <subcellularLocation>
        <location evidence="6">Cell membrane</location>
        <topology evidence="6">Multi-pass membrane protein</topology>
    </subcellularLocation>
    <subcellularLocation>
        <location evidence="1">Membrane</location>
        <topology evidence="1">Multi-pass membrane protein</topology>
    </subcellularLocation>
</comment>
<dbReference type="PANTHER" id="PTHR43701:SF12">
    <property type="entry name" value="MEMBRANE TRANSPORTER PROTEIN YTNM-RELATED"/>
    <property type="match status" value="1"/>
</dbReference>
<protein>
    <recommendedName>
        <fullName evidence="6">Probable membrane transporter protein</fullName>
    </recommendedName>
</protein>
<dbReference type="RefSeq" id="WP_322448518.1">
    <property type="nucleotide sequence ID" value="NZ_JAXOFX010000021.1"/>
</dbReference>
<feature type="transmembrane region" description="Helical" evidence="6">
    <location>
        <begin position="26"/>
        <end position="50"/>
    </location>
</feature>
<organism evidence="7 8">
    <name type="scientific">Robertmurraya mangrovi</name>
    <dbReference type="NCBI Taxonomy" id="3098077"/>
    <lineage>
        <taxon>Bacteria</taxon>
        <taxon>Bacillati</taxon>
        <taxon>Bacillota</taxon>
        <taxon>Bacilli</taxon>
        <taxon>Bacillales</taxon>
        <taxon>Bacillaceae</taxon>
        <taxon>Robertmurraya</taxon>
    </lineage>
</organism>
<feature type="transmembrane region" description="Helical" evidence="6">
    <location>
        <begin position="248"/>
        <end position="272"/>
    </location>
</feature>
<dbReference type="PANTHER" id="PTHR43701">
    <property type="entry name" value="MEMBRANE TRANSPORTER PROTEIN MJ0441-RELATED"/>
    <property type="match status" value="1"/>
</dbReference>
<evidence type="ECO:0000313" key="7">
    <source>
        <dbReference type="EMBL" id="MDZ5474200.1"/>
    </source>
</evidence>
<name>A0ABU5J452_9BACI</name>
<evidence type="ECO:0000256" key="3">
    <source>
        <dbReference type="ARBA" id="ARBA00022692"/>
    </source>
</evidence>
<keyword evidence="3 6" id="KW-0812">Transmembrane</keyword>
<keyword evidence="8" id="KW-1185">Reference proteome</keyword>
<accession>A0ABU5J452</accession>
<feature type="transmembrane region" description="Helical" evidence="6">
    <location>
        <begin position="139"/>
        <end position="172"/>
    </location>
</feature>
<feature type="transmembrane region" description="Helical" evidence="6">
    <location>
        <begin position="178"/>
        <end position="199"/>
    </location>
</feature>
<keyword evidence="5 6" id="KW-0472">Membrane</keyword>
<evidence type="ECO:0000313" key="8">
    <source>
        <dbReference type="Proteomes" id="UP001290455"/>
    </source>
</evidence>
<sequence length="289" mass="31265">MLILFFFLGGIISVLSGFFGVGGGFILTPILLLIGFSPLEAITTSLFFTIGTSISGITAHIKLKNIYYKEGLILGLSGVVATQFARPFVLFLEKKGWDEIAVPIFYIILLSYFALKMFKQGKKTTAAEQDGAPSPALYKLVLIGFVGGFVSTTLGVGGGFIMVPLSIAFLGFLPKKAVGTSLFAVMMIVTVGFISYAMTISIDYRVGLLLIAGGLIGSQFGAKLTVYFENKEISTLLAVLYTATLTSVLLKLFDLSVVGLVLLSIFITYFFVRAITKYRVKKKELRQAS</sequence>
<dbReference type="EMBL" id="JAXOFX010000021">
    <property type="protein sequence ID" value="MDZ5474200.1"/>
    <property type="molecule type" value="Genomic_DNA"/>
</dbReference>
<evidence type="ECO:0000256" key="1">
    <source>
        <dbReference type="ARBA" id="ARBA00004141"/>
    </source>
</evidence>
<dbReference type="InterPro" id="IPR002781">
    <property type="entry name" value="TM_pro_TauE-like"/>
</dbReference>
<reference evidence="7 8" key="1">
    <citation type="submission" date="2023-11" db="EMBL/GenBank/DDBJ databases">
        <title>Bacillus jintuensis, isolated from a mudflat on the Beibu Gulf coast.</title>
        <authorList>
            <person name="Li M."/>
        </authorList>
    </citation>
    <scope>NUCLEOTIDE SEQUENCE [LARGE SCALE GENOMIC DNA]</scope>
    <source>
        <strain evidence="7 8">31A1R</strain>
    </source>
</reference>
<evidence type="ECO:0000256" key="6">
    <source>
        <dbReference type="RuleBase" id="RU363041"/>
    </source>
</evidence>
<evidence type="ECO:0000256" key="4">
    <source>
        <dbReference type="ARBA" id="ARBA00022989"/>
    </source>
</evidence>
<feature type="transmembrane region" description="Helical" evidence="6">
    <location>
        <begin position="71"/>
        <end position="88"/>
    </location>
</feature>
<evidence type="ECO:0000256" key="2">
    <source>
        <dbReference type="ARBA" id="ARBA00009142"/>
    </source>
</evidence>
<feature type="transmembrane region" description="Helical" evidence="6">
    <location>
        <begin position="206"/>
        <end position="228"/>
    </location>
</feature>
<feature type="transmembrane region" description="Helical" evidence="6">
    <location>
        <begin position="100"/>
        <end position="118"/>
    </location>
</feature>
<proteinExistence type="inferred from homology"/>